<feature type="non-terminal residue" evidence="1">
    <location>
        <position position="1"/>
    </location>
</feature>
<proteinExistence type="predicted"/>
<dbReference type="GO" id="GO:0005096">
    <property type="term" value="F:GTPase activator activity"/>
    <property type="evidence" value="ECO:0007669"/>
    <property type="project" value="TreeGrafter"/>
</dbReference>
<dbReference type="AlphaFoldDB" id="A0AA41T285"/>
<gene>
    <name evidence="1" type="ORF">SUZIE_164775</name>
</gene>
<accession>A0AA41T285</accession>
<protein>
    <submittedName>
        <fullName evidence="1">Phosphatidylinositol 3,4,5-trisphosphate-dependent Rac exchanger 1 protein</fullName>
    </submittedName>
</protein>
<sequence>KFKDESPYFHFHADEEMEGTSSKNKQLCSDFKLVENILTKRLLILPQEEDFGFNNEKKNKGMVLKLVQRGSLADVRPPGCWQELTIKDPDHPEALCFQIWGAAPPCFYAVGRGSKSEAAGLSAGQCILKVNCSSIASEGDLGILKHFQAFQSCGQEALILEALAADDSAFMQKCGWLLAMSTAIMIMSHYDFCNIFNTKLESTDQRITCYQQFTAQLKSRVSPTFKQAALEPHMLCSLNFWPTNCHVNLMEVFNPKMTSSMGKSFSIQFGHKPSLIGLDPKQALESGDGAWDYVPLFSKATSVPSDASHKWLELVVATGVLMHSQSLLAMAMVKEEWAMLEDIWVTLSELDSVTFSFKQLDENCVASE</sequence>
<dbReference type="GO" id="GO:0005886">
    <property type="term" value="C:plasma membrane"/>
    <property type="evidence" value="ECO:0007669"/>
    <property type="project" value="TreeGrafter"/>
</dbReference>
<organism evidence="1 2">
    <name type="scientific">Sciurus carolinensis</name>
    <name type="common">Eastern gray squirrel</name>
    <dbReference type="NCBI Taxonomy" id="30640"/>
    <lineage>
        <taxon>Eukaryota</taxon>
        <taxon>Metazoa</taxon>
        <taxon>Chordata</taxon>
        <taxon>Craniata</taxon>
        <taxon>Vertebrata</taxon>
        <taxon>Euteleostomi</taxon>
        <taxon>Mammalia</taxon>
        <taxon>Eutheria</taxon>
        <taxon>Euarchontoglires</taxon>
        <taxon>Glires</taxon>
        <taxon>Rodentia</taxon>
        <taxon>Sciuromorpha</taxon>
        <taxon>Sciuridae</taxon>
        <taxon>Sciurinae</taxon>
        <taxon>Sciurini</taxon>
        <taxon>Sciurus</taxon>
    </lineage>
</organism>
<evidence type="ECO:0000313" key="2">
    <source>
        <dbReference type="Proteomes" id="UP001166674"/>
    </source>
</evidence>
<keyword evidence="2" id="KW-1185">Reference proteome</keyword>
<dbReference type="Proteomes" id="UP001166674">
    <property type="component" value="Unassembled WGS sequence"/>
</dbReference>
<dbReference type="GO" id="GO:0007186">
    <property type="term" value="P:G protein-coupled receptor signaling pathway"/>
    <property type="evidence" value="ECO:0007669"/>
    <property type="project" value="TreeGrafter"/>
</dbReference>
<dbReference type="InterPro" id="IPR051832">
    <property type="entry name" value="mTOR-Rac_regulators"/>
</dbReference>
<dbReference type="GO" id="GO:0023051">
    <property type="term" value="P:regulation of signaling"/>
    <property type="evidence" value="ECO:0007669"/>
    <property type="project" value="TreeGrafter"/>
</dbReference>
<dbReference type="PANTHER" id="PTHR22829">
    <property type="entry name" value="DEP DOMAIN PROTEIN"/>
    <property type="match status" value="1"/>
</dbReference>
<name>A0AA41T285_SCICA</name>
<evidence type="ECO:0000313" key="1">
    <source>
        <dbReference type="EMBL" id="MBZ3881805.1"/>
    </source>
</evidence>
<comment type="caution">
    <text evidence="1">The sequence shown here is derived from an EMBL/GenBank/DDBJ whole genome shotgun (WGS) entry which is preliminary data.</text>
</comment>
<dbReference type="GO" id="GO:0005085">
    <property type="term" value="F:guanyl-nucleotide exchange factor activity"/>
    <property type="evidence" value="ECO:0007669"/>
    <property type="project" value="TreeGrafter"/>
</dbReference>
<reference evidence="1" key="1">
    <citation type="submission" date="2020-03" db="EMBL/GenBank/DDBJ databases">
        <title>Studies in the Genomics of Life Span.</title>
        <authorList>
            <person name="Glass D."/>
        </authorList>
    </citation>
    <scope>NUCLEOTIDE SEQUENCE</scope>
    <source>
        <strain evidence="1">SUZIE</strain>
        <tissue evidence="1">Muscle</tissue>
    </source>
</reference>
<dbReference type="EMBL" id="JAATJV010378799">
    <property type="protein sequence ID" value="MBZ3881805.1"/>
    <property type="molecule type" value="Genomic_DNA"/>
</dbReference>
<dbReference type="PANTHER" id="PTHR22829:SF6">
    <property type="entry name" value="PHOSPHATIDYLINOSITOL 3,4,5-TRISPHOSPHATE-DEPENDENT RAC EXCHANGER 1 PROTEIN"/>
    <property type="match status" value="1"/>
</dbReference>